<accession>Q2WA52</accession>
<dbReference type="STRING" id="342108.amb0469"/>
<dbReference type="RefSeq" id="WP_011382913.1">
    <property type="nucleotide sequence ID" value="NC_007626.1"/>
</dbReference>
<dbReference type="HOGENOM" id="CLU_2717599_0_0_5"/>
<gene>
    <name evidence="1" type="ordered locus">amb0469</name>
</gene>
<keyword evidence="2" id="KW-1185">Reference proteome</keyword>
<name>Q2WA52_PARM1</name>
<dbReference type="KEGG" id="mag:amb0469"/>
<proteinExistence type="predicted"/>
<dbReference type="AlphaFoldDB" id="Q2WA52"/>
<evidence type="ECO:0000313" key="1">
    <source>
        <dbReference type="EMBL" id="BAE49273.1"/>
    </source>
</evidence>
<organism evidence="1 2">
    <name type="scientific">Paramagnetospirillum magneticum (strain ATCC 700264 / AMB-1)</name>
    <name type="common">Magnetospirillum magneticum</name>
    <dbReference type="NCBI Taxonomy" id="342108"/>
    <lineage>
        <taxon>Bacteria</taxon>
        <taxon>Pseudomonadati</taxon>
        <taxon>Pseudomonadota</taxon>
        <taxon>Alphaproteobacteria</taxon>
        <taxon>Rhodospirillales</taxon>
        <taxon>Magnetospirillaceae</taxon>
        <taxon>Paramagnetospirillum</taxon>
    </lineage>
</organism>
<dbReference type="EMBL" id="AP007255">
    <property type="protein sequence ID" value="BAE49273.1"/>
    <property type="molecule type" value="Genomic_DNA"/>
</dbReference>
<sequence length="72" mass="7443">MNALSFIEQLLTLIPLAVSVGENVADLVDRGKAVIATADDPTADDWAFLHQLEAKLAAQIDTAAAATVSGHG</sequence>
<reference evidence="1 2" key="1">
    <citation type="journal article" date="2005" name="DNA Res.">
        <title>Complete genome sequence of the facultative anaerobic magnetotactic bacterium Magnetospirillum sp. strain AMB-1.</title>
        <authorList>
            <person name="Matsunaga T."/>
            <person name="Okamura Y."/>
            <person name="Fukuda Y."/>
            <person name="Wahyudi A.T."/>
            <person name="Murase Y."/>
            <person name="Takeyama H."/>
        </authorList>
    </citation>
    <scope>NUCLEOTIDE SEQUENCE [LARGE SCALE GENOMIC DNA]</scope>
    <source>
        <strain evidence="2">ATCC 700264 / AMB-1</strain>
    </source>
</reference>
<dbReference type="Proteomes" id="UP000007058">
    <property type="component" value="Chromosome"/>
</dbReference>
<protein>
    <submittedName>
        <fullName evidence="1">Uncharacterized protein</fullName>
    </submittedName>
</protein>
<evidence type="ECO:0000313" key="2">
    <source>
        <dbReference type="Proteomes" id="UP000007058"/>
    </source>
</evidence>